<dbReference type="RefSeq" id="NP_492486.2">
    <property type="nucleotide sequence ID" value="NM_060085.4"/>
</dbReference>
<dbReference type="PANTHER" id="PTHR11808">
    <property type="entry name" value="TRANS-SULFURATION ENZYME FAMILY MEMBER"/>
    <property type="match status" value="1"/>
</dbReference>
<evidence type="ECO:0000313" key="9">
    <source>
        <dbReference type="EMBL" id="CAB03873.2"/>
    </source>
</evidence>
<dbReference type="Gene3D" id="3.90.1150.10">
    <property type="entry name" value="Aspartate Aminotransferase, domain 1"/>
    <property type="match status" value="1"/>
</dbReference>
<dbReference type="GeneID" id="172759"/>
<reference evidence="9 10" key="1">
    <citation type="journal article" date="1998" name="Science">
        <title>Genome sequence of the nematode C. elegans: a platform for investigating biology.</title>
        <authorList>
            <consortium name="The C. elegans sequencing consortium"/>
            <person name="Sulson J.E."/>
            <person name="Waterston R."/>
        </authorList>
    </citation>
    <scope>NUCLEOTIDE SEQUENCE [LARGE SCALE GENOMIC DNA]</scope>
    <source>
        <strain evidence="9 10">Bristol N2</strain>
    </source>
</reference>
<dbReference type="Pfam" id="PF01053">
    <property type="entry name" value="Cys_Met_Meta_PP"/>
    <property type="match status" value="1"/>
</dbReference>
<dbReference type="Bgee" id="WBGene00007533">
    <property type="expression patterns" value="Expressed in adult organism and 4 other cell types or tissues"/>
</dbReference>
<feature type="modified residue" description="N6-(pyridoxal phosphate)lysine" evidence="7">
    <location>
        <position position="267"/>
    </location>
</feature>
<gene>
    <name evidence="9 11" type="primary">cbl-1</name>
    <name evidence="11" type="ORF">C12C8.2</name>
    <name evidence="9" type="ORF">CELE_C12C8.2</name>
</gene>
<accession>O02215</accession>
<dbReference type="PeptideAtlas" id="O02215"/>
<dbReference type="ExpressionAtlas" id="O02215">
    <property type="expression patterns" value="baseline and differential"/>
</dbReference>
<comment type="cofactor">
    <cofactor evidence="1 8">
        <name>pyridoxal 5'-phosphate</name>
        <dbReference type="ChEBI" id="CHEBI:597326"/>
    </cofactor>
</comment>
<evidence type="ECO:0007829" key="12">
    <source>
        <dbReference type="PeptideAtlas" id="O02215"/>
    </source>
</evidence>
<dbReference type="STRING" id="6239.C12C8.2a.1"/>
<evidence type="ECO:0000256" key="5">
    <source>
        <dbReference type="ARBA" id="ARBA00093261"/>
    </source>
</evidence>
<evidence type="ECO:0000256" key="7">
    <source>
        <dbReference type="PIRSR" id="PIRSR001434-2"/>
    </source>
</evidence>
<dbReference type="GO" id="GO:0009086">
    <property type="term" value="P:methionine biosynthetic process"/>
    <property type="evidence" value="ECO:0007669"/>
    <property type="project" value="UniProtKB-ARBA"/>
</dbReference>
<dbReference type="EMBL" id="BX284601">
    <property type="protein sequence ID" value="CAB03873.2"/>
    <property type="molecule type" value="Genomic_DNA"/>
</dbReference>
<evidence type="ECO:0000256" key="3">
    <source>
        <dbReference type="ARBA" id="ARBA00060510"/>
    </source>
</evidence>
<dbReference type="InParanoid" id="O02215"/>
<dbReference type="PANTHER" id="PTHR11808:SF80">
    <property type="entry name" value="CYSTATHIONINE GAMMA-LYASE"/>
    <property type="match status" value="1"/>
</dbReference>
<evidence type="ECO:0000256" key="4">
    <source>
        <dbReference type="ARBA" id="ARBA00093222"/>
    </source>
</evidence>
<dbReference type="GO" id="GO:0005737">
    <property type="term" value="C:cytoplasm"/>
    <property type="evidence" value="ECO:0000318"/>
    <property type="project" value="GO_Central"/>
</dbReference>
<dbReference type="SMR" id="O02215"/>
<dbReference type="CDD" id="cd00614">
    <property type="entry name" value="CGS_like"/>
    <property type="match status" value="1"/>
</dbReference>
<keyword evidence="12" id="KW-1267">Proteomics identification</keyword>
<dbReference type="UCSC" id="C12C8.2b">
    <property type="organism name" value="c. elegans"/>
</dbReference>
<dbReference type="SUPFAM" id="SSF53383">
    <property type="entry name" value="PLP-dependent transferases"/>
    <property type="match status" value="1"/>
</dbReference>
<dbReference type="WormBase" id="C12C8.2a">
    <property type="protein sequence ID" value="CE36100"/>
    <property type="gene ID" value="WBGene00007533"/>
    <property type="gene designation" value="cbl-1"/>
</dbReference>
<dbReference type="OrthoDB" id="3512640at2759"/>
<dbReference type="EC" id="2.5.1.160" evidence="6"/>
<dbReference type="InterPro" id="IPR000277">
    <property type="entry name" value="Cys/Met-Metab_PyrdxlP-dep_enz"/>
</dbReference>
<dbReference type="PIRSF" id="PIRSF001434">
    <property type="entry name" value="CGS"/>
    <property type="match status" value="1"/>
</dbReference>
<dbReference type="GO" id="GO:0019344">
    <property type="term" value="P:cysteine biosynthetic process"/>
    <property type="evidence" value="ECO:0007669"/>
    <property type="project" value="UniProtKB-UniPathway"/>
</dbReference>
<comment type="catalytic activity">
    <reaction evidence="4">
        <text>O-succinyl-L-homoserine + L-cysteine = L,L-cystathionine + succinate + H(+)</text>
        <dbReference type="Rhea" id="RHEA:20397"/>
        <dbReference type="ChEBI" id="CHEBI:15378"/>
        <dbReference type="ChEBI" id="CHEBI:30031"/>
        <dbReference type="ChEBI" id="CHEBI:35235"/>
        <dbReference type="ChEBI" id="CHEBI:57661"/>
        <dbReference type="ChEBI" id="CHEBI:58161"/>
    </reaction>
</comment>
<dbReference type="Gene3D" id="3.40.640.10">
    <property type="entry name" value="Type I PLP-dependent aspartate aminotransferase-like (Major domain)"/>
    <property type="match status" value="1"/>
</dbReference>
<evidence type="ECO:0000313" key="11">
    <source>
        <dbReference type="WormBase" id="C12C8.2a"/>
    </source>
</evidence>
<evidence type="ECO:0000256" key="1">
    <source>
        <dbReference type="ARBA" id="ARBA00001933"/>
    </source>
</evidence>
<dbReference type="eggNOG" id="KOG0053">
    <property type="taxonomic scope" value="Eukaryota"/>
</dbReference>
<dbReference type="CTD" id="172759"/>
<keyword evidence="2 7" id="KW-0663">Pyridoxal phosphate</keyword>
<dbReference type="Proteomes" id="UP000001940">
    <property type="component" value="Chromosome I"/>
</dbReference>
<dbReference type="PaxDb" id="6239-C12C8.2a"/>
<dbReference type="FunCoup" id="O02215">
    <property type="interactions" value="59"/>
</dbReference>
<comment type="similarity">
    <text evidence="8">Belongs to the trans-sulfuration enzymes family.</text>
</comment>
<evidence type="ECO:0000256" key="6">
    <source>
        <dbReference type="ARBA" id="ARBA00093596"/>
    </source>
</evidence>
<dbReference type="PIR" id="T19213">
    <property type="entry name" value="T19213"/>
</dbReference>
<dbReference type="PhylomeDB" id="O02215"/>
<proteinExistence type="evidence at protein level"/>
<keyword evidence="10" id="KW-1185">Reference proteome</keyword>
<dbReference type="InterPro" id="IPR015422">
    <property type="entry name" value="PyrdxlP-dep_Trfase_small"/>
</dbReference>
<dbReference type="InterPro" id="IPR015424">
    <property type="entry name" value="PyrdxlP-dep_Trfase"/>
</dbReference>
<evidence type="ECO:0000313" key="10">
    <source>
        <dbReference type="Proteomes" id="UP000001940"/>
    </source>
</evidence>
<comment type="pathway">
    <text evidence="3">Amino-acid biosynthesis; L-methionine biosynthesis via de novo pathway; L-cystathionine from O-succinyl-L-homoserine: step 1/1.</text>
</comment>
<evidence type="ECO:0000256" key="2">
    <source>
        <dbReference type="ARBA" id="ARBA00022898"/>
    </source>
</evidence>
<evidence type="ECO:0000256" key="8">
    <source>
        <dbReference type="RuleBase" id="RU362118"/>
    </source>
</evidence>
<name>O02215_CAEEL</name>
<dbReference type="GO" id="GO:0030170">
    <property type="term" value="F:pyridoxal phosphate binding"/>
    <property type="evidence" value="ECO:0000318"/>
    <property type="project" value="GO_Central"/>
</dbReference>
<protein>
    <recommendedName>
        <fullName evidence="6">plant cystathionine gamma-synthase</fullName>
        <ecNumber evidence="6">2.5.1.160</ecNumber>
    </recommendedName>
</protein>
<dbReference type="UniPathway" id="UPA00136">
    <property type="reaction ID" value="UER00202"/>
</dbReference>
<sequence length="451" mass="49793">MIRTDNLSDLASARDYWRTDKYISFVITFQFYLLLDTMSDSFNWPAGNNEARERLGEKFESLHLDSRISTSHAKPLSNADPVVVPIYHSSTYRFKTVDQFNEDNHGANFVYRRCGNPTTENVEVVINEIEGGAGSLLYNSGLAAISAVFLEFLSSGAHMIVMNPIYSGTSSFINETLARFGVEITSVDVEKEKDFAGAVEKAIRPNTKMIYFESIANPTMAVPDILGTIEVAKKYKILTCLDATFSSPYNIQPLKLGADISLHSCSKYIGGHTDVIAGVVTVSSYDNWKKLKLQQLTTGSSLSPYDAALLTRGLKTLGLRVDRISENAQKTAEFLESHPKVERVFYPGLPSHPQHQYAKQVMKQFAGMIAFDVGTAENAIKLVESLKLIIHAVSLGGTESLIEHPLSMSHGKHLLRYLDGPTVAPGLLRFSVGIENVEDIIGDLNDALEKL</sequence>
<comment type="catalytic activity">
    <reaction evidence="5">
        <text>O-phospho-L-homoserine + L-cysteine = L,L-cystathionine + phosphate</text>
        <dbReference type="Rhea" id="RHEA:80891"/>
        <dbReference type="ChEBI" id="CHEBI:35235"/>
        <dbReference type="ChEBI" id="CHEBI:43474"/>
        <dbReference type="ChEBI" id="CHEBI:57590"/>
        <dbReference type="ChEBI" id="CHEBI:58161"/>
        <dbReference type="EC" id="2.5.1.160"/>
    </reaction>
</comment>
<dbReference type="FunFam" id="3.40.640.10:FF:000046">
    <property type="entry name" value="Cystathionine gamma-lyase"/>
    <property type="match status" value="1"/>
</dbReference>
<dbReference type="AGR" id="WB:WBGene00007533"/>
<dbReference type="AlphaFoldDB" id="O02215"/>
<organism evidence="9 10">
    <name type="scientific">Caenorhabditis elegans</name>
    <dbReference type="NCBI Taxonomy" id="6239"/>
    <lineage>
        <taxon>Eukaryota</taxon>
        <taxon>Metazoa</taxon>
        <taxon>Ecdysozoa</taxon>
        <taxon>Nematoda</taxon>
        <taxon>Chromadorea</taxon>
        <taxon>Rhabditida</taxon>
        <taxon>Rhabditina</taxon>
        <taxon>Rhabditomorpha</taxon>
        <taxon>Rhabditoidea</taxon>
        <taxon>Rhabditidae</taxon>
        <taxon>Peloderinae</taxon>
        <taxon>Caenorhabditis</taxon>
    </lineage>
</organism>
<dbReference type="InterPro" id="IPR015421">
    <property type="entry name" value="PyrdxlP-dep_Trfase_major"/>
</dbReference>
<dbReference type="GO" id="GO:0019346">
    <property type="term" value="P:transsulfuration"/>
    <property type="evidence" value="ECO:0000318"/>
    <property type="project" value="GO_Central"/>
</dbReference>
<dbReference type="FunFam" id="3.90.1150.10:FF:000033">
    <property type="entry name" value="Cystathionine gamma-synthase"/>
    <property type="match status" value="1"/>
</dbReference>
<dbReference type="OMA" id="NAFQIIQ"/>
<dbReference type="HOGENOM" id="CLU_018986_2_0_1"/>
<dbReference type="GO" id="GO:0016846">
    <property type="term" value="F:carbon-sulfur lyase activity"/>
    <property type="evidence" value="ECO:0000318"/>
    <property type="project" value="GO_Central"/>
</dbReference>